<dbReference type="RefSeq" id="WP_038182176.1">
    <property type="nucleotide sequence ID" value="NZ_ASQA01000013.1"/>
</dbReference>
<sequence>MNKIHIVFGDSAAGSLKHALHLMKKTKEERVFVVRDVFSIGPLNDPQARIDWMQEHIIREVEKSYDPLQSDQFKGIQDDVPVCIWVSESAHEQTGLRFVINELNNTQNPIEIVNVSTQLKQLEPLFVPRTTGEVVPEKLINMTSSGESVSKSDQARYIKEWQKLSKTMNDLRYLEDGIIISTEANYYDNFIIECARYLHKELQDRTEEEPEEFMKAARLVGEAFGNIENHIGDAFIEYRLRELIANGMFEVKGDTSAMRLYSVKLKAAFM</sequence>
<dbReference type="PATRIC" id="fig|1227360.4.peg.1554"/>
<evidence type="ECO:0000313" key="4">
    <source>
        <dbReference type="Proteomes" id="UP000019062"/>
    </source>
</evidence>
<feature type="domain" description="DUF3658" evidence="2">
    <location>
        <begin position="146"/>
        <end position="261"/>
    </location>
</feature>
<dbReference type="AlphaFoldDB" id="W4F1C5"/>
<evidence type="ECO:0000259" key="1">
    <source>
        <dbReference type="Pfam" id="PF08874"/>
    </source>
</evidence>
<dbReference type="InterPro" id="IPR022123">
    <property type="entry name" value="DUF3658"/>
</dbReference>
<dbReference type="eggNOG" id="ENOG502ZC22">
    <property type="taxonomic scope" value="Bacteria"/>
</dbReference>
<organism evidence="3 4">
    <name type="scientific">Viridibacillus arenosi FSL R5-213</name>
    <dbReference type="NCBI Taxonomy" id="1227360"/>
    <lineage>
        <taxon>Bacteria</taxon>
        <taxon>Bacillati</taxon>
        <taxon>Bacillota</taxon>
        <taxon>Bacilli</taxon>
        <taxon>Bacillales</taxon>
        <taxon>Caryophanaceae</taxon>
        <taxon>Viridibacillus</taxon>
    </lineage>
</organism>
<name>W4F1C5_9BACL</name>
<dbReference type="Pfam" id="PF08874">
    <property type="entry name" value="DUF1835"/>
    <property type="match status" value="1"/>
</dbReference>
<dbReference type="Proteomes" id="UP000019062">
    <property type="component" value="Unassembled WGS sequence"/>
</dbReference>
<reference evidence="3 4" key="1">
    <citation type="journal article" date="2014" name="BMC Genomics">
        <title>Genomic comparison of sporeforming bacilli isolated from milk.</title>
        <authorList>
            <person name="Moreno Switt A.I."/>
            <person name="Andrus A.D."/>
            <person name="Ranieri M.L."/>
            <person name="Orsi R.H."/>
            <person name="Ivy R."/>
            <person name="den Bakker H.C."/>
            <person name="Martin N.H."/>
            <person name="Wiedmann M."/>
            <person name="Boor K.J."/>
        </authorList>
    </citation>
    <scope>NUCLEOTIDE SEQUENCE [LARGE SCALE GENOMIC DNA]</scope>
    <source>
        <strain evidence="3 4">FSL R5-213</strain>
    </source>
</reference>
<accession>W4F1C5</accession>
<gene>
    <name evidence="3" type="ORF">C176_07622</name>
</gene>
<evidence type="ECO:0000313" key="3">
    <source>
        <dbReference type="EMBL" id="ETT86565.1"/>
    </source>
</evidence>
<feature type="domain" description="DUF1835" evidence="1">
    <location>
        <begin position="4"/>
        <end position="115"/>
    </location>
</feature>
<dbReference type="InterPro" id="IPR014973">
    <property type="entry name" value="DUF1835"/>
</dbReference>
<dbReference type="Pfam" id="PF12395">
    <property type="entry name" value="DUF3658"/>
    <property type="match status" value="1"/>
</dbReference>
<proteinExistence type="predicted"/>
<comment type="caution">
    <text evidence="3">The sequence shown here is derived from an EMBL/GenBank/DDBJ whole genome shotgun (WGS) entry which is preliminary data.</text>
</comment>
<evidence type="ECO:0000259" key="2">
    <source>
        <dbReference type="Pfam" id="PF12395"/>
    </source>
</evidence>
<keyword evidence="4" id="KW-1185">Reference proteome</keyword>
<dbReference type="EMBL" id="ASQA01000013">
    <property type="protein sequence ID" value="ETT86565.1"/>
    <property type="molecule type" value="Genomic_DNA"/>
</dbReference>
<protein>
    <recommendedName>
        <fullName evidence="5">DUF1835 domain-containing protein</fullName>
    </recommendedName>
</protein>
<evidence type="ECO:0008006" key="5">
    <source>
        <dbReference type="Google" id="ProtNLM"/>
    </source>
</evidence>